<sequence>MTAQSTTATQTSTAPETAQRPRIRAGAVVWGLVQAVVAVLLLLVAADAGLRTAVVDWALSLGPAGAAAIAIAALGTIALLIGLVRVLDRR</sequence>
<keyword evidence="2" id="KW-1133">Transmembrane helix</keyword>
<dbReference type="EMBL" id="CP028137">
    <property type="protein sequence ID" value="AZZ53376.1"/>
    <property type="molecule type" value="Genomic_DNA"/>
</dbReference>
<evidence type="ECO:0000313" key="4">
    <source>
        <dbReference type="Proteomes" id="UP000285317"/>
    </source>
</evidence>
<accession>A0A3Q9UYQ5</accession>
<evidence type="ECO:0000256" key="2">
    <source>
        <dbReference type="SAM" id="Phobius"/>
    </source>
</evidence>
<name>A0A3Q9UYQ5_9MICO</name>
<feature type="compositionally biased region" description="Low complexity" evidence="1">
    <location>
        <begin position="1"/>
        <end position="18"/>
    </location>
</feature>
<dbReference type="RefSeq" id="WP_127887872.1">
    <property type="nucleotide sequence ID" value="NZ_CP028137.1"/>
</dbReference>
<feature type="transmembrane region" description="Helical" evidence="2">
    <location>
        <begin position="27"/>
        <end position="46"/>
    </location>
</feature>
<dbReference type="Proteomes" id="UP000285317">
    <property type="component" value="Chromosome"/>
</dbReference>
<feature type="region of interest" description="Disordered" evidence="1">
    <location>
        <begin position="1"/>
        <end position="20"/>
    </location>
</feature>
<dbReference type="AlphaFoldDB" id="A0A3Q9UYQ5"/>
<keyword evidence="2" id="KW-0472">Membrane</keyword>
<gene>
    <name evidence="3" type="ORF">C1I64_15930</name>
</gene>
<feature type="transmembrane region" description="Helical" evidence="2">
    <location>
        <begin position="66"/>
        <end position="87"/>
    </location>
</feature>
<reference evidence="3 4" key="1">
    <citation type="submission" date="2018-03" db="EMBL/GenBank/DDBJ databases">
        <title>Bacteriophage NCPPB3778 and a type I-E CRISPR drive the evolution of the US Biological Select Agent, Rathayibacter toxicus.</title>
        <authorList>
            <person name="Davis E.W.II."/>
            <person name="Tabima J.F."/>
            <person name="Weisberg A.J."/>
            <person name="Dantas Lopes L."/>
            <person name="Wiseman M.S."/>
            <person name="Wiseman M.S."/>
            <person name="Pupko T."/>
            <person name="Belcher M.S."/>
            <person name="Sechler A.J."/>
            <person name="Tancos M.A."/>
            <person name="Schroeder B.K."/>
            <person name="Murray T.D."/>
            <person name="Luster D.G."/>
            <person name="Schneider W.L."/>
            <person name="Rogers E."/>
            <person name="Andreote F.D."/>
            <person name="Grunwald N.J."/>
            <person name="Putnam M.L."/>
            <person name="Chang J.H."/>
        </authorList>
    </citation>
    <scope>NUCLEOTIDE SEQUENCE [LARGE SCALE GENOMIC DNA]</scope>
    <source>
        <strain evidence="3 4">DSM 15932</strain>
    </source>
</reference>
<keyword evidence="2" id="KW-0812">Transmembrane</keyword>
<evidence type="ECO:0000313" key="3">
    <source>
        <dbReference type="EMBL" id="AZZ53376.1"/>
    </source>
</evidence>
<proteinExistence type="predicted"/>
<organism evidence="3 4">
    <name type="scientific">Rathayibacter festucae DSM 15932</name>
    <dbReference type="NCBI Taxonomy" id="1328866"/>
    <lineage>
        <taxon>Bacteria</taxon>
        <taxon>Bacillati</taxon>
        <taxon>Actinomycetota</taxon>
        <taxon>Actinomycetes</taxon>
        <taxon>Micrococcales</taxon>
        <taxon>Microbacteriaceae</taxon>
        <taxon>Rathayibacter</taxon>
    </lineage>
</organism>
<protein>
    <submittedName>
        <fullName evidence="3">Uncharacterized protein</fullName>
    </submittedName>
</protein>
<dbReference type="KEGG" id="rfs:C1I64_15930"/>
<evidence type="ECO:0000256" key="1">
    <source>
        <dbReference type="SAM" id="MobiDB-lite"/>
    </source>
</evidence>